<dbReference type="HOGENOM" id="CLU_2552476_0_0_11"/>
<reference evidence="1 2" key="1">
    <citation type="submission" date="2012-05" db="EMBL/GenBank/DDBJ databases">
        <authorList>
            <person name="Weinstock G."/>
            <person name="Sodergren E."/>
            <person name="Lobos E.A."/>
            <person name="Fulton L."/>
            <person name="Fulton R."/>
            <person name="Courtney L."/>
            <person name="Fronick C."/>
            <person name="O'Laughlin M."/>
            <person name="Godfrey J."/>
            <person name="Wilson R.M."/>
            <person name="Miner T."/>
            <person name="Farmer C."/>
            <person name="Delehaunty K."/>
            <person name="Cordes M."/>
            <person name="Minx P."/>
            <person name="Tomlinson C."/>
            <person name="Chen J."/>
            <person name="Wollam A."/>
            <person name="Pepin K.H."/>
            <person name="Bhonagiri V."/>
            <person name="Zhang X."/>
            <person name="Suruliraj S."/>
            <person name="Warren W."/>
            <person name="Mitreva M."/>
            <person name="Mardis E.R."/>
            <person name="Wilson R.K."/>
        </authorList>
    </citation>
    <scope>NUCLEOTIDE SEQUENCE [LARGE SCALE GENOMIC DNA]</scope>
    <source>
        <strain evidence="1 2">F0235</strain>
    </source>
</reference>
<dbReference type="AlphaFoldDB" id="L1MC51"/>
<dbReference type="STRING" id="1035195.HMPREF9997_02294"/>
<evidence type="ECO:0000313" key="1">
    <source>
        <dbReference type="EMBL" id="EKX88620.1"/>
    </source>
</evidence>
<protein>
    <submittedName>
        <fullName evidence="1">Uncharacterized protein</fullName>
    </submittedName>
</protein>
<sequence length="82" mass="8649">MRGAAAGAAALSKGLWSGKGSKLLSNDLSSNARVMVGCDWLSDWFSNWLSLNRDASGSIGGLPQISHCEKRRTVAAVEQLVS</sequence>
<keyword evidence="2" id="KW-1185">Reference proteome</keyword>
<name>L1MC51_9CORY</name>
<comment type="caution">
    <text evidence="1">The sequence shown here is derived from an EMBL/GenBank/DDBJ whole genome shotgun (WGS) entry which is preliminary data.</text>
</comment>
<evidence type="ECO:0000313" key="2">
    <source>
        <dbReference type="Proteomes" id="UP000010445"/>
    </source>
</evidence>
<gene>
    <name evidence="1" type="ORF">HMPREF9997_02294</name>
</gene>
<dbReference type="Proteomes" id="UP000010445">
    <property type="component" value="Unassembled WGS sequence"/>
</dbReference>
<proteinExistence type="predicted"/>
<organism evidence="1 2">
    <name type="scientific">Corynebacterium durum F0235</name>
    <dbReference type="NCBI Taxonomy" id="1035195"/>
    <lineage>
        <taxon>Bacteria</taxon>
        <taxon>Bacillati</taxon>
        <taxon>Actinomycetota</taxon>
        <taxon>Actinomycetes</taxon>
        <taxon>Mycobacteriales</taxon>
        <taxon>Corynebacteriaceae</taxon>
        <taxon>Corynebacterium</taxon>
    </lineage>
</organism>
<dbReference type="EMBL" id="AMEM01000037">
    <property type="protein sequence ID" value="EKX88620.1"/>
    <property type="molecule type" value="Genomic_DNA"/>
</dbReference>
<accession>L1MC51</accession>